<evidence type="ECO:0000259" key="1">
    <source>
        <dbReference type="Pfam" id="PF13910"/>
    </source>
</evidence>
<protein>
    <submittedName>
        <fullName evidence="2">DUF4209 domain-containing protein</fullName>
    </submittedName>
</protein>
<proteinExistence type="predicted"/>
<dbReference type="RefSeq" id="WP_382394683.1">
    <property type="nucleotide sequence ID" value="NZ_JBHUNA010000030.1"/>
</dbReference>
<accession>A0ABW5V8J8</accession>
<dbReference type="Pfam" id="PF13910">
    <property type="entry name" value="DUF4209"/>
    <property type="match status" value="1"/>
</dbReference>
<organism evidence="2 3">
    <name type="scientific">Lentibacillus juripiscarius</name>
    <dbReference type="NCBI Taxonomy" id="257446"/>
    <lineage>
        <taxon>Bacteria</taxon>
        <taxon>Bacillati</taxon>
        <taxon>Bacillota</taxon>
        <taxon>Bacilli</taxon>
        <taxon>Bacillales</taxon>
        <taxon>Bacillaceae</taxon>
        <taxon>Lentibacillus</taxon>
    </lineage>
</organism>
<dbReference type="Proteomes" id="UP001597502">
    <property type="component" value="Unassembled WGS sequence"/>
</dbReference>
<comment type="caution">
    <text evidence="2">The sequence shown here is derived from an EMBL/GenBank/DDBJ whole genome shotgun (WGS) entry which is preliminary data.</text>
</comment>
<sequence>MVKEAETISKKLSEIGPKVKENLSEISHSMELSDQEINDFVNSFLSEDISRDIAMISFRFVPKRDQVTQQVLELSKNAPLQFMMPKALLGEDGRTVAEIGNLEEDLEGNVIHQISQNLSIQSFFLNQILDKMKVHHNLDADTLLEILMQSPLFDEEKKQILQNGLEMYFKENFIAAIHILIPQIENAFRRMIYLSGGATLKPSNNHGGYRVKLFGALLSDPIIEQVFSENHKLYFRILFSDQRGLNLRNNISHGLSSSNTFNKAHVNLLIHVLFTLSLVREVE</sequence>
<evidence type="ECO:0000313" key="3">
    <source>
        <dbReference type="Proteomes" id="UP001597502"/>
    </source>
</evidence>
<reference evidence="3" key="1">
    <citation type="journal article" date="2019" name="Int. J. Syst. Evol. Microbiol.">
        <title>The Global Catalogue of Microorganisms (GCM) 10K type strain sequencing project: providing services to taxonomists for standard genome sequencing and annotation.</title>
        <authorList>
            <consortium name="The Broad Institute Genomics Platform"/>
            <consortium name="The Broad Institute Genome Sequencing Center for Infectious Disease"/>
            <person name="Wu L."/>
            <person name="Ma J."/>
        </authorList>
    </citation>
    <scope>NUCLEOTIDE SEQUENCE [LARGE SCALE GENOMIC DNA]</scope>
    <source>
        <strain evidence="3">TISTR 1535</strain>
    </source>
</reference>
<gene>
    <name evidence="2" type="ORF">ACFSUO_12705</name>
</gene>
<dbReference type="EMBL" id="JBHUNA010000030">
    <property type="protein sequence ID" value="MFD2761810.1"/>
    <property type="molecule type" value="Genomic_DNA"/>
</dbReference>
<name>A0ABW5V8J8_9BACI</name>
<keyword evidence="3" id="KW-1185">Reference proteome</keyword>
<dbReference type="InterPro" id="IPR025209">
    <property type="entry name" value="DUF4209"/>
</dbReference>
<evidence type="ECO:0000313" key="2">
    <source>
        <dbReference type="EMBL" id="MFD2761810.1"/>
    </source>
</evidence>
<feature type="domain" description="DUF4209" evidence="1">
    <location>
        <begin position="184"/>
        <end position="275"/>
    </location>
</feature>